<comment type="caution">
    <text evidence="1">The sequence shown here is derived from an EMBL/GenBank/DDBJ whole genome shotgun (WGS) entry which is preliminary data.</text>
</comment>
<sequence length="74" mass="8285">MKVILELPEKPELKNMNVTEYLAAKMYQDALLSAGQAAQLLGIPQEQFIDLLGDYGVSVFSDEVEDIRRDIDNA</sequence>
<gene>
    <name evidence="1" type="ORF">J0A68_03955</name>
</gene>
<reference evidence="1 2" key="1">
    <citation type="submission" date="2021-03" db="EMBL/GenBank/DDBJ databases">
        <title>novel species isolated from a fishpond in China.</title>
        <authorList>
            <person name="Lu H."/>
            <person name="Cai Z."/>
        </authorList>
    </citation>
    <scope>NUCLEOTIDE SEQUENCE [LARGE SCALE GENOMIC DNA]</scope>
    <source>
        <strain evidence="1 2">H41</strain>
    </source>
</reference>
<dbReference type="RefSeq" id="WP_206576882.1">
    <property type="nucleotide sequence ID" value="NZ_JAFKCT010000001.1"/>
</dbReference>
<evidence type="ECO:0000313" key="1">
    <source>
        <dbReference type="EMBL" id="MBN7810096.1"/>
    </source>
</evidence>
<evidence type="ECO:0000313" key="2">
    <source>
        <dbReference type="Proteomes" id="UP000664317"/>
    </source>
</evidence>
<name>A0ABS3BZ53_9BACT</name>
<organism evidence="1 2">
    <name type="scientific">Algoriphagus oliviformis</name>
    <dbReference type="NCBI Taxonomy" id="2811231"/>
    <lineage>
        <taxon>Bacteria</taxon>
        <taxon>Pseudomonadati</taxon>
        <taxon>Bacteroidota</taxon>
        <taxon>Cytophagia</taxon>
        <taxon>Cytophagales</taxon>
        <taxon>Cyclobacteriaceae</taxon>
        <taxon>Algoriphagus</taxon>
    </lineage>
</organism>
<keyword evidence="2" id="KW-1185">Reference proteome</keyword>
<dbReference type="EMBL" id="JAFKCT010000001">
    <property type="protein sequence ID" value="MBN7810096.1"/>
    <property type="molecule type" value="Genomic_DNA"/>
</dbReference>
<dbReference type="Pfam" id="PF03683">
    <property type="entry name" value="UPF0175"/>
    <property type="match status" value="1"/>
</dbReference>
<accession>A0ABS3BZ53</accession>
<dbReference type="InterPro" id="IPR005368">
    <property type="entry name" value="UPF0175"/>
</dbReference>
<proteinExistence type="predicted"/>
<dbReference type="Proteomes" id="UP000664317">
    <property type="component" value="Unassembled WGS sequence"/>
</dbReference>
<protein>
    <submittedName>
        <fullName evidence="1">UPF0175 family protein</fullName>
    </submittedName>
</protein>